<dbReference type="AlphaFoldDB" id="A0A644YBQ7"/>
<accession>A0A644YBQ7</accession>
<dbReference type="EMBL" id="VSSQ01004538">
    <property type="protein sequence ID" value="MPM25617.1"/>
    <property type="molecule type" value="Genomic_DNA"/>
</dbReference>
<evidence type="ECO:0000313" key="2">
    <source>
        <dbReference type="EMBL" id="MPM25617.1"/>
    </source>
</evidence>
<dbReference type="Pfam" id="PF00072">
    <property type="entry name" value="Response_reg"/>
    <property type="match status" value="1"/>
</dbReference>
<dbReference type="SUPFAM" id="SSF52172">
    <property type="entry name" value="CheY-like"/>
    <property type="match status" value="1"/>
</dbReference>
<evidence type="ECO:0000259" key="1">
    <source>
        <dbReference type="PROSITE" id="PS50110"/>
    </source>
</evidence>
<sequence length="82" mass="9199">MKIAVVENLPAFAESLQTLLRQWAEENRASLVWTSFSSAEDFLSVCAGEFDLIFMDIQMDGLDGISAARRLRDEGFDGHIVF</sequence>
<feature type="domain" description="Response regulatory" evidence="1">
    <location>
        <begin position="2"/>
        <end position="82"/>
    </location>
</feature>
<dbReference type="CDD" id="cd00156">
    <property type="entry name" value="REC"/>
    <property type="match status" value="1"/>
</dbReference>
<reference evidence="2" key="1">
    <citation type="submission" date="2019-08" db="EMBL/GenBank/DDBJ databases">
        <authorList>
            <person name="Kucharzyk K."/>
            <person name="Murdoch R.W."/>
            <person name="Higgins S."/>
            <person name="Loffler F."/>
        </authorList>
    </citation>
    <scope>NUCLEOTIDE SEQUENCE</scope>
</reference>
<dbReference type="PROSITE" id="PS50110">
    <property type="entry name" value="RESPONSE_REGULATORY"/>
    <property type="match status" value="1"/>
</dbReference>
<name>A0A644YBQ7_9ZZZZ</name>
<comment type="caution">
    <text evidence="2">The sequence shown here is derived from an EMBL/GenBank/DDBJ whole genome shotgun (WGS) entry which is preliminary data.</text>
</comment>
<proteinExistence type="predicted"/>
<organism evidence="2">
    <name type="scientific">bioreactor metagenome</name>
    <dbReference type="NCBI Taxonomy" id="1076179"/>
    <lineage>
        <taxon>unclassified sequences</taxon>
        <taxon>metagenomes</taxon>
        <taxon>ecological metagenomes</taxon>
    </lineage>
</organism>
<dbReference type="GO" id="GO:0000160">
    <property type="term" value="P:phosphorelay signal transduction system"/>
    <property type="evidence" value="ECO:0007669"/>
    <property type="project" value="InterPro"/>
</dbReference>
<protein>
    <recommendedName>
        <fullName evidence="1">Response regulatory domain-containing protein</fullName>
    </recommendedName>
</protein>
<dbReference type="InterPro" id="IPR011006">
    <property type="entry name" value="CheY-like_superfamily"/>
</dbReference>
<dbReference type="Gene3D" id="3.40.50.2300">
    <property type="match status" value="1"/>
</dbReference>
<dbReference type="InterPro" id="IPR001789">
    <property type="entry name" value="Sig_transdc_resp-reg_receiver"/>
</dbReference>
<gene>
    <name evidence="2" type="ORF">SDC9_72114</name>
</gene>